<dbReference type="Gene3D" id="3.40.50.720">
    <property type="entry name" value="NAD(P)-binding Rossmann-like Domain"/>
    <property type="match status" value="1"/>
</dbReference>
<reference evidence="2" key="1">
    <citation type="submission" date="2015-11" db="EMBL/GenBank/DDBJ databases">
        <title>De novo transcriptome assembly of four potential Pierce s Disease insect vectors from Arizona vineyards.</title>
        <authorList>
            <person name="Tassone E.E."/>
        </authorList>
    </citation>
    <scope>NUCLEOTIDE SEQUENCE</scope>
</reference>
<organism evidence="2">
    <name type="scientific">Cuerna arida</name>
    <dbReference type="NCBI Taxonomy" id="1464854"/>
    <lineage>
        <taxon>Eukaryota</taxon>
        <taxon>Metazoa</taxon>
        <taxon>Ecdysozoa</taxon>
        <taxon>Arthropoda</taxon>
        <taxon>Hexapoda</taxon>
        <taxon>Insecta</taxon>
        <taxon>Pterygota</taxon>
        <taxon>Neoptera</taxon>
        <taxon>Paraneoptera</taxon>
        <taxon>Hemiptera</taxon>
        <taxon>Auchenorrhyncha</taxon>
        <taxon>Membracoidea</taxon>
        <taxon>Cicadellidae</taxon>
        <taxon>Cicadellinae</taxon>
        <taxon>Proconiini</taxon>
        <taxon>Cuerna</taxon>
    </lineage>
</organism>
<feature type="non-terminal residue" evidence="2">
    <location>
        <position position="328"/>
    </location>
</feature>
<proteinExistence type="predicted"/>
<dbReference type="PRINTS" id="PR00081">
    <property type="entry name" value="GDHRDH"/>
</dbReference>
<keyword evidence="1" id="KW-0560">Oxidoreductase</keyword>
<dbReference type="PANTHER" id="PTHR43157">
    <property type="entry name" value="PHOSPHATIDYLINOSITOL-GLYCAN BIOSYNTHESIS CLASS F PROTEIN-RELATED"/>
    <property type="match status" value="1"/>
</dbReference>
<dbReference type="PANTHER" id="PTHR43157:SF31">
    <property type="entry name" value="PHOSPHATIDYLINOSITOL-GLYCAN BIOSYNTHESIS CLASS F PROTEIN"/>
    <property type="match status" value="1"/>
</dbReference>
<evidence type="ECO:0000256" key="1">
    <source>
        <dbReference type="ARBA" id="ARBA00023002"/>
    </source>
</evidence>
<evidence type="ECO:0000313" key="2">
    <source>
        <dbReference type="EMBL" id="JAS56910.1"/>
    </source>
</evidence>
<sequence length="328" mass="36435">MDEAKNMSTSTCFQKWFNYFTCYCLGPSYVILDVIANHWNNTTFELNDHKGQVAVVTGGHRGIGAFVTRDLLKTGMHVILGCRRIEDGSKFVSSLREQGVTGGKVTILSLDLASLESVRNFAEAVLRETFVINYLINNAGIITSEFKETKDKFESHWQVNYLGHFLLSHLLLPTLQSSPGGPKIVNVSSVAHKTVWSIPYKTLNDKKHFDHMVAYPVSKLAQVMFTLYLNDKLKSIGSNVEVLAAHPGIVDTEIFNETAVKKYFSSIARLLFKTTEEGAKPIVYAILYGKGGEYIGDCAPQSTSSASRDLSQQHKLFDHSKNSLGISL</sequence>
<dbReference type="SUPFAM" id="SSF51735">
    <property type="entry name" value="NAD(P)-binding Rossmann-fold domains"/>
    <property type="match status" value="1"/>
</dbReference>
<dbReference type="GO" id="GO:0016491">
    <property type="term" value="F:oxidoreductase activity"/>
    <property type="evidence" value="ECO:0007669"/>
    <property type="project" value="UniProtKB-KW"/>
</dbReference>
<dbReference type="Pfam" id="PF00106">
    <property type="entry name" value="adh_short"/>
    <property type="match status" value="1"/>
</dbReference>
<name>A0A1B6G393_9HEMI</name>
<accession>A0A1B6G393</accession>
<dbReference type="InterPro" id="IPR036291">
    <property type="entry name" value="NAD(P)-bd_dom_sf"/>
</dbReference>
<gene>
    <name evidence="2" type="ORF">g.12962</name>
</gene>
<dbReference type="EMBL" id="GECZ01012859">
    <property type="protein sequence ID" value="JAS56910.1"/>
    <property type="molecule type" value="Transcribed_RNA"/>
</dbReference>
<dbReference type="AlphaFoldDB" id="A0A1B6G393"/>
<dbReference type="InterPro" id="IPR002347">
    <property type="entry name" value="SDR_fam"/>
</dbReference>
<protein>
    <submittedName>
        <fullName evidence="2">Uncharacterized protein</fullName>
    </submittedName>
</protein>